<evidence type="ECO:0000256" key="3">
    <source>
        <dbReference type="ARBA" id="ARBA00022801"/>
    </source>
</evidence>
<dbReference type="Gene3D" id="3.40.50.200">
    <property type="entry name" value="Peptidase S8/S53 domain"/>
    <property type="match status" value="1"/>
</dbReference>
<comment type="caution">
    <text evidence="9">The sequence shown here is derived from an EMBL/GenBank/DDBJ whole genome shotgun (WGS) entry which is preliminary data.</text>
</comment>
<evidence type="ECO:0000256" key="6">
    <source>
        <dbReference type="RuleBase" id="RU003355"/>
    </source>
</evidence>
<dbReference type="PROSITE" id="PS00136">
    <property type="entry name" value="SUBTILASE_ASP"/>
    <property type="match status" value="1"/>
</dbReference>
<dbReference type="InterPro" id="IPR022398">
    <property type="entry name" value="Peptidase_S8_His-AS"/>
</dbReference>
<protein>
    <submittedName>
        <fullName evidence="9">S8 family serine peptidase</fullName>
    </submittedName>
</protein>
<dbReference type="InterPro" id="IPR000601">
    <property type="entry name" value="PKD_dom"/>
</dbReference>
<dbReference type="InterPro" id="IPR034193">
    <property type="entry name" value="PCSK9_ProteinaseK-like"/>
</dbReference>
<dbReference type="PROSITE" id="PS50093">
    <property type="entry name" value="PKD"/>
    <property type="match status" value="1"/>
</dbReference>
<sequence length="507" mass="51368">MQMGTRRFRALACGAVATAALLAAGHTASAGEPGADAPREVIRNADAPGAVEGRYIVALKGEASVQADARTQVRSAARSLAADHGGEVERVYSAAFRGFAVSATAAQARELAADDAVRYVEADGVARATGTQPNPPSWGLDRVDGALDQSYTYPNEGDGVTAYIVDTGMDLDHPQFEGRARSGYDFIDDDTDASDCQGHGTHVGGTVGSRDHGVAKNVDLVSVRVLNCQGTGQWSQIIGGIDWVARNADGPSIANMSLGGGASSSVDDAVRGALDAGVQFAVAAGNASENACNTSPARVPGVLTLGATTRSDARASYSNYGSCLDLFAPGSDITSTRNGGGSHNLSGTSMATPHAAGAAALYLSENPGASPQQVHQALVGATDSGEVSNPGGGSPNLLLNVSRLGDGGGEPPNGEAPRAAFDVQCGFDSGCTFDAGRSTDDAGIVSYAWDFGDGTAGEGETARHGYSGAGTPTVSLTVADEEGRTDTATRSLQCFDFGSGSAFCFPQ</sequence>
<dbReference type="InterPro" id="IPR050131">
    <property type="entry name" value="Peptidase_S8_subtilisin-like"/>
</dbReference>
<dbReference type="PANTHER" id="PTHR43806:SF11">
    <property type="entry name" value="CEREVISIN-RELATED"/>
    <property type="match status" value="1"/>
</dbReference>
<dbReference type="PANTHER" id="PTHR43806">
    <property type="entry name" value="PEPTIDASE S8"/>
    <property type="match status" value="1"/>
</dbReference>
<dbReference type="InterPro" id="IPR023827">
    <property type="entry name" value="Peptidase_S8_Asp-AS"/>
</dbReference>
<feature type="active site" description="Charge relay system" evidence="5">
    <location>
        <position position="349"/>
    </location>
</feature>
<accession>A0ABU2NN63</accession>
<dbReference type="PROSITE" id="PS00138">
    <property type="entry name" value="SUBTILASE_SER"/>
    <property type="match status" value="1"/>
</dbReference>
<evidence type="ECO:0000256" key="4">
    <source>
        <dbReference type="ARBA" id="ARBA00022825"/>
    </source>
</evidence>
<dbReference type="InterPro" id="IPR037045">
    <property type="entry name" value="S8pro/Inhibitor_I9_sf"/>
</dbReference>
<evidence type="ECO:0000256" key="7">
    <source>
        <dbReference type="SAM" id="SignalP"/>
    </source>
</evidence>
<dbReference type="InterPro" id="IPR000209">
    <property type="entry name" value="Peptidase_S8/S53_dom"/>
</dbReference>
<dbReference type="PROSITE" id="PS00137">
    <property type="entry name" value="SUBTILASE_HIS"/>
    <property type="match status" value="1"/>
</dbReference>
<dbReference type="SMART" id="SM00089">
    <property type="entry name" value="PKD"/>
    <property type="match status" value="1"/>
</dbReference>
<reference evidence="10" key="1">
    <citation type="submission" date="2023-07" db="EMBL/GenBank/DDBJ databases">
        <title>30 novel species of actinomycetes from the DSMZ collection.</title>
        <authorList>
            <person name="Nouioui I."/>
        </authorList>
    </citation>
    <scope>NUCLEOTIDE SEQUENCE [LARGE SCALE GENOMIC DNA]</scope>
    <source>
        <strain evidence="10">DSM 42041</strain>
    </source>
</reference>
<dbReference type="InterPro" id="IPR010259">
    <property type="entry name" value="S8pro/Inhibitor_I9"/>
</dbReference>
<dbReference type="Pfam" id="PF05922">
    <property type="entry name" value="Inhibitor_I9"/>
    <property type="match status" value="1"/>
</dbReference>
<evidence type="ECO:0000256" key="1">
    <source>
        <dbReference type="ARBA" id="ARBA00011073"/>
    </source>
</evidence>
<feature type="domain" description="PKD" evidence="8">
    <location>
        <begin position="432"/>
        <end position="492"/>
    </location>
</feature>
<dbReference type="SUPFAM" id="SSF52743">
    <property type="entry name" value="Subtilisin-like"/>
    <property type="match status" value="1"/>
</dbReference>
<dbReference type="PRINTS" id="PR00723">
    <property type="entry name" value="SUBTILISIN"/>
</dbReference>
<evidence type="ECO:0000256" key="2">
    <source>
        <dbReference type="ARBA" id="ARBA00022670"/>
    </source>
</evidence>
<evidence type="ECO:0000256" key="5">
    <source>
        <dbReference type="PROSITE-ProRule" id="PRU01240"/>
    </source>
</evidence>
<keyword evidence="10" id="KW-1185">Reference proteome</keyword>
<feature type="active site" description="Charge relay system" evidence="5">
    <location>
        <position position="199"/>
    </location>
</feature>
<dbReference type="InterPro" id="IPR022409">
    <property type="entry name" value="PKD/Chitinase_dom"/>
</dbReference>
<dbReference type="EMBL" id="JAVREQ010000002">
    <property type="protein sequence ID" value="MDT0378036.1"/>
    <property type="molecule type" value="Genomic_DNA"/>
</dbReference>
<dbReference type="CDD" id="cd00146">
    <property type="entry name" value="PKD"/>
    <property type="match status" value="1"/>
</dbReference>
<organism evidence="9 10">
    <name type="scientific">Streptomyces hazeniae</name>
    <dbReference type="NCBI Taxonomy" id="3075538"/>
    <lineage>
        <taxon>Bacteria</taxon>
        <taxon>Bacillati</taxon>
        <taxon>Actinomycetota</taxon>
        <taxon>Actinomycetes</taxon>
        <taxon>Kitasatosporales</taxon>
        <taxon>Streptomycetaceae</taxon>
        <taxon>Streptomyces</taxon>
    </lineage>
</organism>
<keyword evidence="4 5" id="KW-0720">Serine protease</keyword>
<dbReference type="InterPro" id="IPR035986">
    <property type="entry name" value="PKD_dom_sf"/>
</dbReference>
<evidence type="ECO:0000259" key="8">
    <source>
        <dbReference type="PROSITE" id="PS50093"/>
    </source>
</evidence>
<keyword evidence="2 5" id="KW-0645">Protease</keyword>
<dbReference type="Pfam" id="PF00082">
    <property type="entry name" value="Peptidase_S8"/>
    <property type="match status" value="1"/>
</dbReference>
<dbReference type="RefSeq" id="WP_311671954.1">
    <property type="nucleotide sequence ID" value="NZ_JAVREQ010000002.1"/>
</dbReference>
<dbReference type="InterPro" id="IPR023828">
    <property type="entry name" value="Peptidase_S8_Ser-AS"/>
</dbReference>
<dbReference type="InterPro" id="IPR036852">
    <property type="entry name" value="Peptidase_S8/S53_dom_sf"/>
</dbReference>
<comment type="similarity">
    <text evidence="1 5 6">Belongs to the peptidase S8 family.</text>
</comment>
<dbReference type="Proteomes" id="UP001183414">
    <property type="component" value="Unassembled WGS sequence"/>
</dbReference>
<dbReference type="Gene3D" id="3.30.70.80">
    <property type="entry name" value="Peptidase S8 propeptide/proteinase inhibitor I9"/>
    <property type="match status" value="1"/>
</dbReference>
<feature type="chain" id="PRO_5046392757" evidence="7">
    <location>
        <begin position="31"/>
        <end position="507"/>
    </location>
</feature>
<keyword evidence="7" id="KW-0732">Signal</keyword>
<evidence type="ECO:0000313" key="9">
    <source>
        <dbReference type="EMBL" id="MDT0378036.1"/>
    </source>
</evidence>
<dbReference type="Gene3D" id="2.60.40.10">
    <property type="entry name" value="Immunoglobulins"/>
    <property type="match status" value="1"/>
</dbReference>
<feature type="signal peptide" evidence="7">
    <location>
        <begin position="1"/>
        <end position="30"/>
    </location>
</feature>
<dbReference type="Pfam" id="PF18911">
    <property type="entry name" value="PKD_4"/>
    <property type="match status" value="1"/>
</dbReference>
<dbReference type="InterPro" id="IPR013783">
    <property type="entry name" value="Ig-like_fold"/>
</dbReference>
<dbReference type="SUPFAM" id="SSF54897">
    <property type="entry name" value="Protease propeptides/inhibitors"/>
    <property type="match status" value="1"/>
</dbReference>
<feature type="active site" description="Charge relay system" evidence="5">
    <location>
        <position position="166"/>
    </location>
</feature>
<proteinExistence type="inferred from homology"/>
<dbReference type="SUPFAM" id="SSF49299">
    <property type="entry name" value="PKD domain"/>
    <property type="match status" value="1"/>
</dbReference>
<name>A0ABU2NN63_9ACTN</name>
<keyword evidence="3 5" id="KW-0378">Hydrolase</keyword>
<evidence type="ECO:0000313" key="10">
    <source>
        <dbReference type="Proteomes" id="UP001183414"/>
    </source>
</evidence>
<gene>
    <name evidence="9" type="ORF">RM572_04500</name>
</gene>
<dbReference type="PROSITE" id="PS51892">
    <property type="entry name" value="SUBTILASE"/>
    <property type="match status" value="1"/>
</dbReference>
<dbReference type="InterPro" id="IPR015500">
    <property type="entry name" value="Peptidase_S8_subtilisin-rel"/>
</dbReference>
<dbReference type="CDD" id="cd04077">
    <property type="entry name" value="Peptidases_S8_PCSK9_ProteinaseK_like"/>
    <property type="match status" value="1"/>
</dbReference>